<dbReference type="Proteomes" id="UP000028547">
    <property type="component" value="Unassembled WGS sequence"/>
</dbReference>
<accession>A0A084SL33</accession>
<dbReference type="PANTHER" id="PTHR44520:SF2">
    <property type="entry name" value="RESPONSE REGULATOR RCP1"/>
    <property type="match status" value="1"/>
</dbReference>
<sequence>MPHRKLVTILMADDDMDDREFARTAMQESRLMNELRFVEDGEELLDYLYRRGAYSDPKNAPRPGLILLDLNMPRKDGREALREIKSDPTLRQIPVVVLTTSKAEEDILRSYDLGANCFISKPVTFDGLVEVVKVLDKHWFQIVELPRPAGPHET</sequence>
<keyword evidence="1" id="KW-0597">Phosphoprotein</keyword>
<dbReference type="SUPFAM" id="SSF52172">
    <property type="entry name" value="CheY-like"/>
    <property type="match status" value="1"/>
</dbReference>
<evidence type="ECO:0000256" key="1">
    <source>
        <dbReference type="PROSITE-ProRule" id="PRU00169"/>
    </source>
</evidence>
<dbReference type="Pfam" id="PF00072">
    <property type="entry name" value="Response_reg"/>
    <property type="match status" value="1"/>
</dbReference>
<dbReference type="SMART" id="SM00448">
    <property type="entry name" value="REC"/>
    <property type="match status" value="1"/>
</dbReference>
<dbReference type="InterPro" id="IPR001789">
    <property type="entry name" value="Sig_transdc_resp-reg_receiver"/>
</dbReference>
<proteinExistence type="predicted"/>
<comment type="caution">
    <text evidence="3">The sequence shown here is derived from an EMBL/GenBank/DDBJ whole genome shotgun (WGS) entry which is preliminary data.</text>
</comment>
<evidence type="ECO:0000313" key="3">
    <source>
        <dbReference type="EMBL" id="KFA89168.1"/>
    </source>
</evidence>
<organism evidence="3 4">
    <name type="scientific">Archangium violaceum Cb vi76</name>
    <dbReference type="NCBI Taxonomy" id="1406225"/>
    <lineage>
        <taxon>Bacteria</taxon>
        <taxon>Pseudomonadati</taxon>
        <taxon>Myxococcota</taxon>
        <taxon>Myxococcia</taxon>
        <taxon>Myxococcales</taxon>
        <taxon>Cystobacterineae</taxon>
        <taxon>Archangiaceae</taxon>
        <taxon>Archangium</taxon>
    </lineage>
</organism>
<dbReference type="InterPro" id="IPR011006">
    <property type="entry name" value="CheY-like_superfamily"/>
</dbReference>
<dbReference type="PROSITE" id="PS50110">
    <property type="entry name" value="RESPONSE_REGULATORY"/>
    <property type="match status" value="1"/>
</dbReference>
<protein>
    <submittedName>
        <fullName evidence="3">Chemotaxis protein CheY</fullName>
    </submittedName>
</protein>
<evidence type="ECO:0000313" key="4">
    <source>
        <dbReference type="Proteomes" id="UP000028547"/>
    </source>
</evidence>
<dbReference type="GO" id="GO:0000160">
    <property type="term" value="P:phosphorelay signal transduction system"/>
    <property type="evidence" value="ECO:0007669"/>
    <property type="project" value="InterPro"/>
</dbReference>
<feature type="domain" description="Response regulatory" evidence="2">
    <location>
        <begin position="8"/>
        <end position="136"/>
    </location>
</feature>
<evidence type="ECO:0000259" key="2">
    <source>
        <dbReference type="PROSITE" id="PS50110"/>
    </source>
</evidence>
<reference evidence="3 4" key="1">
    <citation type="submission" date="2014-07" db="EMBL/GenBank/DDBJ databases">
        <title>Draft Genome Sequence of Gephyronic Acid Producer, Cystobacter violaceus Strain Cb vi76.</title>
        <authorList>
            <person name="Stevens D.C."/>
            <person name="Young J."/>
            <person name="Carmichael R."/>
            <person name="Tan J."/>
            <person name="Taylor R.E."/>
        </authorList>
    </citation>
    <scope>NUCLEOTIDE SEQUENCE [LARGE SCALE GENOMIC DNA]</scope>
    <source>
        <strain evidence="3 4">Cb vi76</strain>
    </source>
</reference>
<dbReference type="RefSeq" id="WP_043406257.1">
    <property type="nucleotide sequence ID" value="NZ_JPMI01000259.1"/>
</dbReference>
<dbReference type="AlphaFoldDB" id="A0A084SL33"/>
<dbReference type="Gene3D" id="3.40.50.2300">
    <property type="match status" value="1"/>
</dbReference>
<dbReference type="InterPro" id="IPR052893">
    <property type="entry name" value="TCS_response_regulator"/>
</dbReference>
<dbReference type="CDD" id="cd17557">
    <property type="entry name" value="REC_Rcp-like"/>
    <property type="match status" value="1"/>
</dbReference>
<name>A0A084SL33_9BACT</name>
<dbReference type="PANTHER" id="PTHR44520">
    <property type="entry name" value="RESPONSE REGULATOR RCP1-RELATED"/>
    <property type="match status" value="1"/>
</dbReference>
<feature type="modified residue" description="4-aspartylphosphate" evidence="1">
    <location>
        <position position="69"/>
    </location>
</feature>
<dbReference type="EMBL" id="JPMI01000259">
    <property type="protein sequence ID" value="KFA89168.1"/>
    <property type="molecule type" value="Genomic_DNA"/>
</dbReference>
<gene>
    <name evidence="3" type="ORF">Q664_36730</name>
</gene>